<keyword evidence="3" id="KW-1185">Reference proteome</keyword>
<name>A0A7Y9H0C7_9ACTN</name>
<evidence type="ECO:0000256" key="1">
    <source>
        <dbReference type="SAM" id="MobiDB-lite"/>
    </source>
</evidence>
<feature type="region of interest" description="Disordered" evidence="1">
    <location>
        <begin position="357"/>
        <end position="383"/>
    </location>
</feature>
<reference evidence="2 3" key="1">
    <citation type="submission" date="2020-07" db="EMBL/GenBank/DDBJ databases">
        <authorList>
            <person name="Partida-Martinez L."/>
            <person name="Huntemann M."/>
            <person name="Clum A."/>
            <person name="Wang J."/>
            <person name="Palaniappan K."/>
            <person name="Ritter S."/>
            <person name="Chen I.-M."/>
            <person name="Stamatis D."/>
            <person name="Reddy T."/>
            <person name="O'Malley R."/>
            <person name="Daum C."/>
            <person name="Shapiro N."/>
            <person name="Ivanova N."/>
            <person name="Kyrpides N."/>
            <person name="Woyke T."/>
        </authorList>
    </citation>
    <scope>NUCLEOTIDE SEQUENCE [LARGE SCALE GENOMIC DNA]</scope>
    <source>
        <strain evidence="2 3">AT2.17</strain>
    </source>
</reference>
<comment type="caution">
    <text evidence="2">The sequence shown here is derived from an EMBL/GenBank/DDBJ whole genome shotgun (WGS) entry which is preliminary data.</text>
</comment>
<dbReference type="Proteomes" id="UP000549911">
    <property type="component" value="Unassembled WGS sequence"/>
</dbReference>
<evidence type="ECO:0000313" key="3">
    <source>
        <dbReference type="Proteomes" id="UP000549911"/>
    </source>
</evidence>
<dbReference type="EMBL" id="JACCBW010000001">
    <property type="protein sequence ID" value="NYE35660.1"/>
    <property type="molecule type" value="Genomic_DNA"/>
</dbReference>
<dbReference type="RefSeq" id="WP_179618284.1">
    <property type="nucleotide sequence ID" value="NZ_JACCBW010000001.1"/>
</dbReference>
<organism evidence="2 3">
    <name type="scientific">Nocardioides cavernae</name>
    <dbReference type="NCBI Taxonomy" id="1921566"/>
    <lineage>
        <taxon>Bacteria</taxon>
        <taxon>Bacillati</taxon>
        <taxon>Actinomycetota</taxon>
        <taxon>Actinomycetes</taxon>
        <taxon>Propionibacteriales</taxon>
        <taxon>Nocardioidaceae</taxon>
        <taxon>Nocardioides</taxon>
    </lineage>
</organism>
<reference evidence="2 3" key="2">
    <citation type="submission" date="2020-08" db="EMBL/GenBank/DDBJ databases">
        <title>The Agave Microbiome: Exploring the role of microbial communities in plant adaptations to desert environments.</title>
        <authorList>
            <person name="Partida-Martinez L.P."/>
        </authorList>
    </citation>
    <scope>NUCLEOTIDE SEQUENCE [LARGE SCALE GENOMIC DNA]</scope>
    <source>
        <strain evidence="2 3">AT2.17</strain>
    </source>
</reference>
<gene>
    <name evidence="2" type="ORF">F4692_000764</name>
</gene>
<dbReference type="AlphaFoldDB" id="A0A7Y9H0C7"/>
<protein>
    <submittedName>
        <fullName evidence="2">Uncharacterized protein</fullName>
    </submittedName>
</protein>
<evidence type="ECO:0000313" key="2">
    <source>
        <dbReference type="EMBL" id="NYE35660.1"/>
    </source>
</evidence>
<accession>A0A7Y9H0C7</accession>
<proteinExistence type="predicted"/>
<sequence>MTISLTPLPSRVSAKSVLPNTDPATGIITTTGRPTRHDWAVGQTILADMGVRLDIAGAGRNHGEDLELLAAWLTAHHATMLVVRHATNLHSHELLDNLALLCEGVGVHLALTCDDTVGHTLVDWVGERSGVIDTNIGALLQRMNEAARPQPSITDDDEPHFPDFLPRVDFYLFRSRCRDLLTPSDFAVVDDLYCNVFRQVRAHPYISSENASERLSDGLRDTNSPGRALTHVRAAQAAMFTHGLLLKVNLDFFLNGVADGEHRRLTPGQIRSLRAYRQPWRSCAVVLRDADLTNEQIRTLRMDQVTDDGDLTADLNHLPLTSDARLFLRCQRILRTIHGATDSDPLLDTAASRIQAAQRRSSTDLNLPRVPTREPNTTSRKHRWNYDLGTSLLPLTTQHLPSPESIRNGAHA</sequence>